<dbReference type="AlphaFoldDB" id="A0A5S6QM90"/>
<protein>
    <submittedName>
        <fullName evidence="2">Uncharacterized protein</fullName>
    </submittedName>
</protein>
<proteinExistence type="predicted"/>
<sequence length="69" mass="8239">MRLEFLPPRQFSAIKHFRGKVSWPNMKMRAENNDLLFFFFLFAKRLRRIPIGAILKQGGESLMHDFVEL</sequence>
<accession>A0A5S6QM90</accession>
<evidence type="ECO:0000313" key="2">
    <source>
        <dbReference type="WBParaSite" id="TMUE_2000008456.1"/>
    </source>
</evidence>
<dbReference type="WBParaSite" id="TMUE_2000008456.1">
    <property type="protein sequence ID" value="TMUE_2000008456.1"/>
    <property type="gene ID" value="WBGene00300284"/>
</dbReference>
<name>A0A5S6QM90_TRIMR</name>
<keyword evidence="1" id="KW-1185">Reference proteome</keyword>
<reference evidence="2" key="1">
    <citation type="submission" date="2019-12" db="UniProtKB">
        <authorList>
            <consortium name="WormBaseParasite"/>
        </authorList>
    </citation>
    <scope>IDENTIFICATION</scope>
</reference>
<organism evidence="1 2">
    <name type="scientific">Trichuris muris</name>
    <name type="common">Mouse whipworm</name>
    <dbReference type="NCBI Taxonomy" id="70415"/>
    <lineage>
        <taxon>Eukaryota</taxon>
        <taxon>Metazoa</taxon>
        <taxon>Ecdysozoa</taxon>
        <taxon>Nematoda</taxon>
        <taxon>Enoplea</taxon>
        <taxon>Dorylaimia</taxon>
        <taxon>Trichinellida</taxon>
        <taxon>Trichuridae</taxon>
        <taxon>Trichuris</taxon>
    </lineage>
</organism>
<evidence type="ECO:0000313" key="1">
    <source>
        <dbReference type="Proteomes" id="UP000046395"/>
    </source>
</evidence>
<dbReference type="Proteomes" id="UP000046395">
    <property type="component" value="Unassembled WGS sequence"/>
</dbReference>